<feature type="binding site" evidence="15">
    <location>
        <position position="95"/>
    </location>
    <ligand>
        <name>[4Fe-4S] cluster</name>
        <dbReference type="ChEBI" id="CHEBI:49883"/>
        <note>4Fe-4S-S-AdoMet</note>
    </ligand>
</feature>
<comment type="pathway">
    <text evidence="1">tRNA modification.</text>
</comment>
<keyword evidence="19" id="KW-1185">Reference proteome</keyword>
<dbReference type="SFLD" id="SFLDG01086">
    <property type="entry name" value="elongater_protein-like"/>
    <property type="match status" value="1"/>
</dbReference>
<dbReference type="GO" id="GO:0005737">
    <property type="term" value="C:cytoplasm"/>
    <property type="evidence" value="ECO:0007669"/>
    <property type="project" value="TreeGrafter"/>
</dbReference>
<evidence type="ECO:0000256" key="7">
    <source>
        <dbReference type="ARBA" id="ARBA00022694"/>
    </source>
</evidence>
<name>H8I823_METCZ</name>
<dbReference type="InterPro" id="IPR016181">
    <property type="entry name" value="Acyl_CoA_acyltransferase"/>
</dbReference>
<dbReference type="InterPro" id="IPR056591">
    <property type="entry name" value="ELP3-like_N"/>
</dbReference>
<evidence type="ECO:0000256" key="13">
    <source>
        <dbReference type="ARBA" id="ARBA00044771"/>
    </source>
</evidence>
<dbReference type="InterPro" id="IPR032432">
    <property type="entry name" value="Radical_SAM_C"/>
</dbReference>
<dbReference type="SUPFAM" id="SSF55729">
    <property type="entry name" value="Acyl-CoA N-acyltransferases (Nat)"/>
    <property type="match status" value="1"/>
</dbReference>
<keyword evidence="9" id="KW-0694">RNA-binding</keyword>
<dbReference type="InterPro" id="IPR034687">
    <property type="entry name" value="ELP3-like"/>
</dbReference>
<dbReference type="HOGENOM" id="CLU_025983_2_1_2"/>
<keyword evidence="4" id="KW-0820">tRNA-binding</keyword>
<dbReference type="KEGG" id="mez:Mtc_2103"/>
<dbReference type="NCBIfam" id="TIGR01211">
    <property type="entry name" value="ELP3"/>
    <property type="match status" value="1"/>
</dbReference>
<comment type="catalytic activity">
    <reaction evidence="14">
        <text>uridine(34) in tRNA + acetyl-CoA + S-adenosyl-L-methionine + H2O = 5-(carboxymethyl)uridine(34) in tRNA + 5'-deoxyadenosine + L-methionine + CoA + 2 H(+)</text>
        <dbReference type="Rhea" id="RHEA:61020"/>
        <dbReference type="Rhea" id="RHEA-COMP:10407"/>
        <dbReference type="Rhea" id="RHEA-COMP:11727"/>
        <dbReference type="ChEBI" id="CHEBI:15377"/>
        <dbReference type="ChEBI" id="CHEBI:15378"/>
        <dbReference type="ChEBI" id="CHEBI:17319"/>
        <dbReference type="ChEBI" id="CHEBI:57287"/>
        <dbReference type="ChEBI" id="CHEBI:57288"/>
        <dbReference type="ChEBI" id="CHEBI:57844"/>
        <dbReference type="ChEBI" id="CHEBI:59789"/>
        <dbReference type="ChEBI" id="CHEBI:65315"/>
        <dbReference type="ChEBI" id="CHEBI:74882"/>
        <dbReference type="EC" id="2.3.1.311"/>
    </reaction>
    <physiologicalReaction direction="left-to-right" evidence="14">
        <dbReference type="Rhea" id="RHEA:61021"/>
    </physiologicalReaction>
</comment>
<dbReference type="PANTHER" id="PTHR11135:SF7">
    <property type="entry name" value="TRNA URIDINE(34) ACETYLTRANSFERASE"/>
    <property type="match status" value="1"/>
</dbReference>
<dbReference type="Pfam" id="PF04055">
    <property type="entry name" value="Radical_SAM"/>
    <property type="match status" value="1"/>
</dbReference>
<keyword evidence="10 15" id="KW-0408">Iron</keyword>
<dbReference type="Gene3D" id="3.40.630.30">
    <property type="match status" value="1"/>
</dbReference>
<evidence type="ECO:0000256" key="11">
    <source>
        <dbReference type="ARBA" id="ARBA00023014"/>
    </source>
</evidence>
<dbReference type="GO" id="GO:0000049">
    <property type="term" value="F:tRNA binding"/>
    <property type="evidence" value="ECO:0007669"/>
    <property type="project" value="UniProtKB-KW"/>
</dbReference>
<comment type="cofactor">
    <cofactor evidence="15">
        <name>[4Fe-4S] cluster</name>
        <dbReference type="ChEBI" id="CHEBI:49883"/>
    </cofactor>
    <text evidence="15">Binds 1 [4Fe-4S] cluster. The cluster is coordinated with 3 cysteines and an exchangeable S-adenosyl-L-methionine.</text>
</comment>
<organism evidence="18 19">
    <name type="scientific">Methanocella conradii (strain DSM 24694 / JCM 17849 / CGMCC 1.5162 / HZ254)</name>
    <dbReference type="NCBI Taxonomy" id="1041930"/>
    <lineage>
        <taxon>Archaea</taxon>
        <taxon>Methanobacteriati</taxon>
        <taxon>Methanobacteriota</taxon>
        <taxon>Stenosarchaea group</taxon>
        <taxon>Methanomicrobia</taxon>
        <taxon>Methanocellales</taxon>
        <taxon>Methanocellaceae</taxon>
        <taxon>Methanocella</taxon>
    </lineage>
</organism>
<evidence type="ECO:0000256" key="2">
    <source>
        <dbReference type="ARBA" id="ARBA00005494"/>
    </source>
</evidence>
<dbReference type="GO" id="GO:0106261">
    <property type="term" value="F:tRNA uridine(34) acetyltransferase activity"/>
    <property type="evidence" value="ECO:0007669"/>
    <property type="project" value="UniProtKB-EC"/>
</dbReference>
<evidence type="ECO:0000256" key="1">
    <source>
        <dbReference type="ARBA" id="ARBA00005217"/>
    </source>
</evidence>
<dbReference type="STRING" id="1041930.Mtc_2103"/>
<evidence type="ECO:0000259" key="17">
    <source>
        <dbReference type="PROSITE" id="PS51918"/>
    </source>
</evidence>
<dbReference type="SFLD" id="SFLDS00029">
    <property type="entry name" value="Radical_SAM"/>
    <property type="match status" value="1"/>
</dbReference>
<feature type="binding site" evidence="15">
    <location>
        <position position="103"/>
    </location>
    <ligand>
        <name>[4Fe-4S] cluster</name>
        <dbReference type="ChEBI" id="CHEBI:49883"/>
        <note>4Fe-4S-S-AdoMet</note>
    </ligand>
</feature>
<dbReference type="PROSITE" id="PS51186">
    <property type="entry name" value="GNAT"/>
    <property type="match status" value="1"/>
</dbReference>
<dbReference type="Proteomes" id="UP000005233">
    <property type="component" value="Chromosome"/>
</dbReference>
<dbReference type="SMART" id="SM00729">
    <property type="entry name" value="Elp3"/>
    <property type="match status" value="1"/>
</dbReference>
<keyword evidence="3" id="KW-0004">4Fe-4S</keyword>
<evidence type="ECO:0000256" key="14">
    <source>
        <dbReference type="ARBA" id="ARBA00047372"/>
    </source>
</evidence>
<keyword evidence="8 15" id="KW-0479">Metal-binding</keyword>
<evidence type="ECO:0000256" key="10">
    <source>
        <dbReference type="ARBA" id="ARBA00023004"/>
    </source>
</evidence>
<accession>H8I823</accession>
<dbReference type="PANTHER" id="PTHR11135">
    <property type="entry name" value="HISTONE ACETYLTRANSFERASE-RELATED"/>
    <property type="match status" value="1"/>
</dbReference>
<keyword evidence="7" id="KW-0819">tRNA processing</keyword>
<dbReference type="InterPro" id="IPR058240">
    <property type="entry name" value="rSAM_sf"/>
</dbReference>
<dbReference type="AlphaFoldDB" id="H8I823"/>
<evidence type="ECO:0000256" key="12">
    <source>
        <dbReference type="ARBA" id="ARBA00023315"/>
    </source>
</evidence>
<evidence type="ECO:0000259" key="16">
    <source>
        <dbReference type="PROSITE" id="PS51186"/>
    </source>
</evidence>
<proteinExistence type="inferred from homology"/>
<gene>
    <name evidence="18" type="ordered locus">Mtc_2103</name>
</gene>
<protein>
    <recommendedName>
        <fullName evidence="13">tRNA carboxymethyluridine synthase</fullName>
        <ecNumber evidence="13">2.3.1.311</ecNumber>
    </recommendedName>
</protein>
<dbReference type="SUPFAM" id="SSF102114">
    <property type="entry name" value="Radical SAM enzymes"/>
    <property type="match status" value="1"/>
</dbReference>
<dbReference type="Pfam" id="PF16199">
    <property type="entry name" value="Radical_SAM_C"/>
    <property type="match status" value="1"/>
</dbReference>
<dbReference type="EC" id="2.3.1.311" evidence="13"/>
<dbReference type="InterPro" id="IPR000182">
    <property type="entry name" value="GNAT_dom"/>
</dbReference>
<dbReference type="Pfam" id="PF00583">
    <property type="entry name" value="Acetyltransf_1"/>
    <property type="match status" value="1"/>
</dbReference>
<dbReference type="InterPro" id="IPR039661">
    <property type="entry name" value="ELP3"/>
</dbReference>
<dbReference type="RefSeq" id="WP_014406672.1">
    <property type="nucleotide sequence ID" value="NC_017034.1"/>
</dbReference>
<dbReference type="GeneID" id="11972260"/>
<evidence type="ECO:0000256" key="15">
    <source>
        <dbReference type="PIRSR" id="PIRSR005669-1"/>
    </source>
</evidence>
<sequence length="540" mass="61171">MSSCIRCIGMDSTMAACRELVDLILSGDVSTQDELNKAKKMVSAAYHLSKLPRNSDILSAAGDDRDAVLDLLQKRPIRTISGVAVIAVMTSPYRCPHGRCVPCPGGVDSIFNSPQSYTGAEPAALRAIQENYDPYRQVTARLSQLKQIGHKLDKAELIIMGGTITARPLDYQQWFVKRCLDAMNDFGREPLHTKYLEDAQRANETAAVRNVAMTFETRPDWCKERHIDRMLDMGVTKVELGVQSTYDFILKRIERGHTVADSVEANRALRDSAIKVGFHMMPGLPGSNMERDLRMFEALFNDSRFCPDYLKIYPTLVTKGTRLYDMWERGEYVPYSSEEAARLLADIKERLPAWVRLQRIQRDIPAKHIVAGVLKSNVRQMAYDIMQAEGKRCRCIRCREVGHKMLKGLRADPDAVRLGVEKYEACGGVEHFIFFEEFNIDALIGFIRLRFPCRPHRPELEDAALIRELHVYGRMVPIGEKGKDWQHRGYGAELLERAASIAREAGYGKLAVMSGVGARPYYERLGFGRDGPYMSRRLRP</sequence>
<dbReference type="Pfam" id="PF23613">
    <property type="entry name" value="ELP3_N"/>
    <property type="match status" value="1"/>
</dbReference>
<evidence type="ECO:0000313" key="19">
    <source>
        <dbReference type="Proteomes" id="UP000005233"/>
    </source>
</evidence>
<comment type="similarity">
    <text evidence="2">Belongs to the ELP3 family.</text>
</comment>
<evidence type="ECO:0000256" key="5">
    <source>
        <dbReference type="ARBA" id="ARBA00022679"/>
    </source>
</evidence>
<dbReference type="InterPro" id="IPR007197">
    <property type="entry name" value="rSAM"/>
</dbReference>
<dbReference type="GO" id="GO:0051539">
    <property type="term" value="F:4 iron, 4 sulfur cluster binding"/>
    <property type="evidence" value="ECO:0007669"/>
    <property type="project" value="UniProtKB-KW"/>
</dbReference>
<dbReference type="SFLD" id="SFLDF00344">
    <property type="entry name" value="ELP3-like"/>
    <property type="match status" value="1"/>
</dbReference>
<feature type="binding site" evidence="15">
    <location>
        <position position="100"/>
    </location>
    <ligand>
        <name>[4Fe-4S] cluster</name>
        <dbReference type="ChEBI" id="CHEBI:49883"/>
        <note>4Fe-4S-S-AdoMet</note>
    </ligand>
</feature>
<dbReference type="EMBL" id="CP003243">
    <property type="protein sequence ID" value="AFD00841.1"/>
    <property type="molecule type" value="Genomic_DNA"/>
</dbReference>
<reference evidence="18 19" key="1">
    <citation type="journal article" date="2012" name="J. Bacteriol.">
        <title>Complete genome sequence of a thermophilic methanogen, Methanocella conradii HZ254, isolated from Chinese rice field soil.</title>
        <authorList>
            <person name="Lu Z."/>
            <person name="Lu Y."/>
        </authorList>
    </citation>
    <scope>NUCLEOTIDE SEQUENCE [LARGE SCALE GENOMIC DNA]</scope>
    <source>
        <strain evidence="19">DSM 24694 / JCM 17849 / CGMCC 1.5162 / HZ254</strain>
    </source>
</reference>
<evidence type="ECO:0000256" key="9">
    <source>
        <dbReference type="ARBA" id="ARBA00022884"/>
    </source>
</evidence>
<dbReference type="eggNOG" id="arCOG01361">
    <property type="taxonomic scope" value="Archaea"/>
</dbReference>
<keyword evidence="12 18" id="KW-0012">Acyltransferase</keyword>
<keyword evidence="11 15" id="KW-0411">Iron-sulfur</keyword>
<evidence type="ECO:0000256" key="4">
    <source>
        <dbReference type="ARBA" id="ARBA00022555"/>
    </source>
</evidence>
<dbReference type="PIRSF" id="PIRSF005669">
    <property type="entry name" value="Hist_AcTrfase_ELP3"/>
    <property type="match status" value="1"/>
</dbReference>
<feature type="domain" description="N-acetyltransferase" evidence="16">
    <location>
        <begin position="483"/>
        <end position="540"/>
    </location>
</feature>
<evidence type="ECO:0000313" key="18">
    <source>
        <dbReference type="EMBL" id="AFD00841.1"/>
    </source>
</evidence>
<dbReference type="GO" id="GO:0046872">
    <property type="term" value="F:metal ion binding"/>
    <property type="evidence" value="ECO:0007669"/>
    <property type="project" value="UniProtKB-KW"/>
</dbReference>
<evidence type="ECO:0000256" key="8">
    <source>
        <dbReference type="ARBA" id="ARBA00022723"/>
    </source>
</evidence>
<evidence type="ECO:0000256" key="6">
    <source>
        <dbReference type="ARBA" id="ARBA00022691"/>
    </source>
</evidence>
<dbReference type="InterPro" id="IPR006638">
    <property type="entry name" value="Elp3/MiaA/NifB-like_rSAM"/>
</dbReference>
<feature type="domain" description="Radical SAM core" evidence="17">
    <location>
        <begin position="78"/>
        <end position="356"/>
    </location>
</feature>
<dbReference type="PROSITE" id="PS51918">
    <property type="entry name" value="RADICAL_SAM"/>
    <property type="match status" value="1"/>
</dbReference>
<dbReference type="CDD" id="cd04301">
    <property type="entry name" value="NAT_SF"/>
    <property type="match status" value="1"/>
</dbReference>
<dbReference type="Gene3D" id="3.30.750.200">
    <property type="match status" value="1"/>
</dbReference>
<keyword evidence="6" id="KW-0949">S-adenosyl-L-methionine</keyword>
<keyword evidence="5 18" id="KW-0808">Transferase</keyword>
<dbReference type="GO" id="GO:0002926">
    <property type="term" value="P:tRNA wobble base 5-methoxycarbonylmethyl-2-thiouridinylation"/>
    <property type="evidence" value="ECO:0007669"/>
    <property type="project" value="TreeGrafter"/>
</dbReference>
<evidence type="ECO:0000256" key="3">
    <source>
        <dbReference type="ARBA" id="ARBA00022485"/>
    </source>
</evidence>